<evidence type="ECO:0000313" key="1">
    <source>
        <dbReference type="EMBL" id="KAL0320303.1"/>
    </source>
</evidence>
<reference evidence="1" key="2">
    <citation type="journal article" date="2024" name="Plant">
        <title>Genomic evolution and insights into agronomic trait innovations of Sesamum species.</title>
        <authorList>
            <person name="Miao H."/>
            <person name="Wang L."/>
            <person name="Qu L."/>
            <person name="Liu H."/>
            <person name="Sun Y."/>
            <person name="Le M."/>
            <person name="Wang Q."/>
            <person name="Wei S."/>
            <person name="Zheng Y."/>
            <person name="Lin W."/>
            <person name="Duan Y."/>
            <person name="Cao H."/>
            <person name="Xiong S."/>
            <person name="Wang X."/>
            <person name="Wei L."/>
            <person name="Li C."/>
            <person name="Ma Q."/>
            <person name="Ju M."/>
            <person name="Zhao R."/>
            <person name="Li G."/>
            <person name="Mu C."/>
            <person name="Tian Q."/>
            <person name="Mei H."/>
            <person name="Zhang T."/>
            <person name="Gao T."/>
            <person name="Zhang H."/>
        </authorList>
    </citation>
    <scope>NUCLEOTIDE SEQUENCE</scope>
    <source>
        <strain evidence="1">G02</strain>
    </source>
</reference>
<dbReference type="AlphaFoldDB" id="A0AAW2LPL5"/>
<gene>
    <name evidence="1" type="ORF">Sradi_5291800</name>
</gene>
<accession>A0AAW2LPL5</accession>
<organism evidence="1">
    <name type="scientific">Sesamum radiatum</name>
    <name type="common">Black benniseed</name>
    <dbReference type="NCBI Taxonomy" id="300843"/>
    <lineage>
        <taxon>Eukaryota</taxon>
        <taxon>Viridiplantae</taxon>
        <taxon>Streptophyta</taxon>
        <taxon>Embryophyta</taxon>
        <taxon>Tracheophyta</taxon>
        <taxon>Spermatophyta</taxon>
        <taxon>Magnoliopsida</taxon>
        <taxon>eudicotyledons</taxon>
        <taxon>Gunneridae</taxon>
        <taxon>Pentapetalae</taxon>
        <taxon>asterids</taxon>
        <taxon>lamiids</taxon>
        <taxon>Lamiales</taxon>
        <taxon>Pedaliaceae</taxon>
        <taxon>Sesamum</taxon>
    </lineage>
</organism>
<reference evidence="1" key="1">
    <citation type="submission" date="2020-06" db="EMBL/GenBank/DDBJ databases">
        <authorList>
            <person name="Li T."/>
            <person name="Hu X."/>
            <person name="Zhang T."/>
            <person name="Song X."/>
            <person name="Zhang H."/>
            <person name="Dai N."/>
            <person name="Sheng W."/>
            <person name="Hou X."/>
            <person name="Wei L."/>
        </authorList>
    </citation>
    <scope>NUCLEOTIDE SEQUENCE</scope>
    <source>
        <strain evidence="1">G02</strain>
        <tissue evidence="1">Leaf</tissue>
    </source>
</reference>
<comment type="caution">
    <text evidence="1">The sequence shown here is derived from an EMBL/GenBank/DDBJ whole genome shotgun (WGS) entry which is preliminary data.</text>
</comment>
<proteinExistence type="predicted"/>
<sequence length="82" mass="9332">MAIDLKSLTISERIGDIPITILIGDRFFLGIHHPLLRLHWIRLMRAMPHDTATSHHIQDTVFGGYIVKNARLQMGFTVIGQD</sequence>
<dbReference type="EMBL" id="JACGWJ010000024">
    <property type="protein sequence ID" value="KAL0320303.1"/>
    <property type="molecule type" value="Genomic_DNA"/>
</dbReference>
<protein>
    <submittedName>
        <fullName evidence="1">Uncharacterized protein</fullName>
    </submittedName>
</protein>
<name>A0AAW2LPL5_SESRA</name>